<dbReference type="EMBL" id="PPEA01000979">
    <property type="protein sequence ID" value="PQM44102.1"/>
    <property type="molecule type" value="Genomic_DNA"/>
</dbReference>
<feature type="signal peptide" evidence="8">
    <location>
        <begin position="1"/>
        <end position="22"/>
    </location>
</feature>
<dbReference type="Proteomes" id="UP000238296">
    <property type="component" value="Unassembled WGS sequence"/>
</dbReference>
<keyword evidence="6" id="KW-0472">Membrane</keyword>
<evidence type="ECO:0000313" key="9">
    <source>
        <dbReference type="EMBL" id="PQM44102.1"/>
    </source>
</evidence>
<dbReference type="AlphaFoldDB" id="A0A2S8BBS4"/>
<proteinExistence type="inferred from homology"/>
<organism evidence="9 10">
    <name type="scientific">Mycobacterium talmoniae</name>
    <dbReference type="NCBI Taxonomy" id="1858794"/>
    <lineage>
        <taxon>Bacteria</taxon>
        <taxon>Bacillati</taxon>
        <taxon>Actinomycetota</taxon>
        <taxon>Actinomycetes</taxon>
        <taxon>Mycobacteriales</taxon>
        <taxon>Mycobacteriaceae</taxon>
        <taxon>Mycobacterium</taxon>
    </lineage>
</organism>
<comment type="caution">
    <text evidence="9">The sequence shown here is derived from an EMBL/GenBank/DDBJ whole genome shotgun (WGS) entry which is preliminary data.</text>
</comment>
<keyword evidence="5" id="KW-1133">Transmembrane helix</keyword>
<feature type="compositionally biased region" description="Polar residues" evidence="7">
    <location>
        <begin position="20"/>
        <end position="36"/>
    </location>
</feature>
<dbReference type="InterPro" id="IPR038468">
    <property type="entry name" value="MmpS_C"/>
</dbReference>
<dbReference type="GO" id="GO:0005886">
    <property type="term" value="C:plasma membrane"/>
    <property type="evidence" value="ECO:0007669"/>
    <property type="project" value="UniProtKB-SubCell"/>
</dbReference>
<accession>A0A2S8BBS4</accession>
<feature type="compositionally biased region" description="Low complexity" evidence="7">
    <location>
        <begin position="37"/>
        <end position="72"/>
    </location>
</feature>
<keyword evidence="3" id="KW-1003">Cell membrane</keyword>
<evidence type="ECO:0000256" key="2">
    <source>
        <dbReference type="ARBA" id="ARBA00007531"/>
    </source>
</evidence>
<evidence type="ECO:0000256" key="8">
    <source>
        <dbReference type="SAM" id="SignalP"/>
    </source>
</evidence>
<reference evidence="9 10" key="1">
    <citation type="journal article" date="2017" name="Int. J. Syst. Evol. Microbiol.">
        <title>Mycobacterium talmoniae sp. nov., a slowly growing mycobacterium isolated from human respiratory samples.</title>
        <authorList>
            <person name="Davidson R.M."/>
            <person name="DeGroote M.A."/>
            <person name="Marola J.L."/>
            <person name="Buss S."/>
            <person name="Jones V."/>
            <person name="McNeil M.R."/>
            <person name="Freifeld A.G."/>
            <person name="Elaine Epperson L."/>
            <person name="Hasan N.A."/>
            <person name="Jackson M."/>
            <person name="Iwen P.C."/>
            <person name="Salfinger M."/>
            <person name="Strong M."/>
        </authorList>
    </citation>
    <scope>NUCLEOTIDE SEQUENCE [LARGE SCALE GENOMIC DNA]</scope>
    <source>
        <strain evidence="9 10">ATCC BAA-2683</strain>
    </source>
</reference>
<name>A0A2S8BBS4_9MYCO</name>
<feature type="region of interest" description="Disordered" evidence="7">
    <location>
        <begin position="20"/>
        <end position="72"/>
    </location>
</feature>
<keyword evidence="8" id="KW-0732">Signal</keyword>
<evidence type="ECO:0000256" key="1">
    <source>
        <dbReference type="ARBA" id="ARBA00004236"/>
    </source>
</evidence>
<dbReference type="Gene3D" id="2.60.40.2880">
    <property type="entry name" value="MmpS1-5, C-terminal soluble domain"/>
    <property type="match status" value="1"/>
</dbReference>
<evidence type="ECO:0000256" key="6">
    <source>
        <dbReference type="ARBA" id="ARBA00023136"/>
    </source>
</evidence>
<evidence type="ECO:0000313" key="10">
    <source>
        <dbReference type="Proteomes" id="UP000238296"/>
    </source>
</evidence>
<protein>
    <submittedName>
        <fullName evidence="9">Siderophore export accessory protein MmpS5</fullName>
    </submittedName>
</protein>
<evidence type="ECO:0000256" key="4">
    <source>
        <dbReference type="ARBA" id="ARBA00022692"/>
    </source>
</evidence>
<dbReference type="InterPro" id="IPR008693">
    <property type="entry name" value="MmpS"/>
</dbReference>
<feature type="chain" id="PRO_5039103959" evidence="8">
    <location>
        <begin position="23"/>
        <end position="156"/>
    </location>
</feature>
<evidence type="ECO:0000256" key="5">
    <source>
        <dbReference type="ARBA" id="ARBA00022989"/>
    </source>
</evidence>
<evidence type="ECO:0000256" key="3">
    <source>
        <dbReference type="ARBA" id="ARBA00022475"/>
    </source>
</evidence>
<evidence type="ECO:0000256" key="7">
    <source>
        <dbReference type="SAM" id="MobiDB-lite"/>
    </source>
</evidence>
<gene>
    <name evidence="9" type="primary">mmpS5_7</name>
    <name evidence="9" type="ORF">C1Y40_05738</name>
</gene>
<keyword evidence="4" id="KW-0812">Transmembrane</keyword>
<sequence>MLLVVGLVIALVIANGSANKSATVTPFPGTPSTKAGTRSPVPTTSGRSPTTTTEPGTGGTSPTTTSGSGAPQTVVYSVTGSGRAMSIIYTDADGVVQNEFNVPLPWSKEVTLDSSTPASVTVANIGEEVTCTITVDGAQVSQRTGSVLTVCLSNGG</sequence>
<comment type="similarity">
    <text evidence="2">Belongs to the MmpS family.</text>
</comment>
<comment type="subcellular location">
    <subcellularLocation>
        <location evidence="1">Cell membrane</location>
    </subcellularLocation>
</comment>
<dbReference type="Pfam" id="PF05423">
    <property type="entry name" value="Mycobact_memb"/>
    <property type="match status" value="1"/>
</dbReference>